<dbReference type="Proteomes" id="UP001152795">
    <property type="component" value="Unassembled WGS sequence"/>
</dbReference>
<evidence type="ECO:0000256" key="1">
    <source>
        <dbReference type="SAM" id="MobiDB-lite"/>
    </source>
</evidence>
<organism evidence="2 3">
    <name type="scientific">Paramuricea clavata</name>
    <name type="common">Red gorgonian</name>
    <name type="synonym">Violescent sea-whip</name>
    <dbReference type="NCBI Taxonomy" id="317549"/>
    <lineage>
        <taxon>Eukaryota</taxon>
        <taxon>Metazoa</taxon>
        <taxon>Cnidaria</taxon>
        <taxon>Anthozoa</taxon>
        <taxon>Octocorallia</taxon>
        <taxon>Malacalcyonacea</taxon>
        <taxon>Plexauridae</taxon>
        <taxon>Paramuricea</taxon>
    </lineage>
</organism>
<dbReference type="Gene3D" id="3.40.50.1110">
    <property type="entry name" value="SGNH hydrolase"/>
    <property type="match status" value="1"/>
</dbReference>
<feature type="compositionally biased region" description="Basic and acidic residues" evidence="1">
    <location>
        <begin position="189"/>
        <end position="202"/>
    </location>
</feature>
<name>A0A7D9JQM0_PARCT</name>
<feature type="compositionally biased region" description="Basic and acidic residues" evidence="1">
    <location>
        <begin position="236"/>
        <end position="247"/>
    </location>
</feature>
<dbReference type="EMBL" id="CACRXK020019934">
    <property type="protein sequence ID" value="CAB4034220.1"/>
    <property type="molecule type" value="Genomic_DNA"/>
</dbReference>
<keyword evidence="3" id="KW-1185">Reference proteome</keyword>
<sequence>MIDQGSPEEYDFVFLCDSNRKFINTQLLCPNRTVKIIPCGTCSQAIKIMSSPRFQVNEALIINTGVNDVEHLTLDEVIQKQLEMVDTARKAFPGKKIIVSSVTPRDDDFDEDIRAINRAIQSEILNFNDVIYANNDNLRDRALYFDPIRMASGVVENKPRYPSYHSGDPLPIRPDDRAPYPHPRYSSYHSDDPHPIRPEDRAPYPQHRYGSSVNPLLRPEDMRRKQDGIATQPIEVSKEHETQKEMESMMSFPS</sequence>
<protein>
    <submittedName>
        <fullName evidence="2">Uncharacterized protein</fullName>
    </submittedName>
</protein>
<reference evidence="2" key="1">
    <citation type="submission" date="2020-04" db="EMBL/GenBank/DDBJ databases">
        <authorList>
            <person name="Alioto T."/>
            <person name="Alioto T."/>
            <person name="Gomez Garrido J."/>
        </authorList>
    </citation>
    <scope>NUCLEOTIDE SEQUENCE</scope>
    <source>
        <strain evidence="2">A484AB</strain>
    </source>
</reference>
<evidence type="ECO:0000313" key="2">
    <source>
        <dbReference type="EMBL" id="CAB4034220.1"/>
    </source>
</evidence>
<dbReference type="InterPro" id="IPR036514">
    <property type="entry name" value="SGNH_hydro_sf"/>
</dbReference>
<dbReference type="OrthoDB" id="10056446at2759"/>
<accession>A0A7D9JQM0</accession>
<gene>
    <name evidence="2" type="ORF">PACLA_8A067926</name>
</gene>
<feature type="compositionally biased region" description="Basic and acidic residues" evidence="1">
    <location>
        <begin position="218"/>
        <end position="227"/>
    </location>
</feature>
<dbReference type="AlphaFoldDB" id="A0A7D9JQM0"/>
<feature type="region of interest" description="Disordered" evidence="1">
    <location>
        <begin position="157"/>
        <end position="254"/>
    </location>
</feature>
<proteinExistence type="predicted"/>
<evidence type="ECO:0000313" key="3">
    <source>
        <dbReference type="Proteomes" id="UP001152795"/>
    </source>
</evidence>
<comment type="caution">
    <text evidence="2">The sequence shown here is derived from an EMBL/GenBank/DDBJ whole genome shotgun (WGS) entry which is preliminary data.</text>
</comment>
<dbReference type="SUPFAM" id="SSF52266">
    <property type="entry name" value="SGNH hydrolase"/>
    <property type="match status" value="1"/>
</dbReference>